<reference evidence="1 2" key="1">
    <citation type="submission" date="2016-10" db="EMBL/GenBank/DDBJ databases">
        <authorList>
            <person name="de Groot N.N."/>
        </authorList>
    </citation>
    <scope>NUCLEOTIDE SEQUENCE [LARGE SCALE GENOMIC DNA]</scope>
    <source>
        <strain evidence="1 2">CGMCC 1.10959</strain>
    </source>
</reference>
<dbReference type="Proteomes" id="UP000182466">
    <property type="component" value="Unassembled WGS sequence"/>
</dbReference>
<dbReference type="RefSeq" id="WP_027263919.1">
    <property type="nucleotide sequence ID" value="NZ_FPAW01000014.1"/>
</dbReference>
<dbReference type="eggNOG" id="ENOG5033EH6">
    <property type="taxonomic scope" value="Bacteria"/>
</dbReference>
<keyword evidence="2" id="KW-1185">Reference proteome</keyword>
<organism evidence="1 2">
    <name type="scientific">Sedimentitalea nanhaiensis</name>
    <dbReference type="NCBI Taxonomy" id="999627"/>
    <lineage>
        <taxon>Bacteria</taxon>
        <taxon>Pseudomonadati</taxon>
        <taxon>Pseudomonadota</taxon>
        <taxon>Alphaproteobacteria</taxon>
        <taxon>Rhodobacterales</taxon>
        <taxon>Paracoccaceae</taxon>
        <taxon>Sedimentitalea</taxon>
    </lineage>
</organism>
<evidence type="ECO:0008006" key="3">
    <source>
        <dbReference type="Google" id="ProtNLM"/>
    </source>
</evidence>
<evidence type="ECO:0000313" key="1">
    <source>
        <dbReference type="EMBL" id="SFT93818.1"/>
    </source>
</evidence>
<dbReference type="AlphaFoldDB" id="A0A1I7C367"/>
<protein>
    <recommendedName>
        <fullName evidence="3">Cytochrome oxidase maturation protein, cbb3-type</fullName>
    </recommendedName>
</protein>
<name>A0A1I7C367_9RHOB</name>
<dbReference type="STRING" id="999627.SAMN05216236_1149"/>
<evidence type="ECO:0000313" key="2">
    <source>
        <dbReference type="Proteomes" id="UP000182466"/>
    </source>
</evidence>
<gene>
    <name evidence="1" type="ORF">SAMN05216236_1149</name>
</gene>
<sequence>MWIILEYAAWAIAAGILLWMIMDAARVNRQFDEDTLMSSKEGVDELLEHGDVPEAVEGTKG</sequence>
<proteinExistence type="predicted"/>
<dbReference type="EMBL" id="FPAW01000014">
    <property type="protein sequence ID" value="SFT93818.1"/>
    <property type="molecule type" value="Genomic_DNA"/>
</dbReference>
<accession>A0A1I7C367</accession>